<sequence>VEQATYHQNFDQVRDYIRNFKLDNCPLGNQGYNRVVLQLCGYAGHGLSSFINSCKFVLSSNYKIIAEIGENEGGFTKERRSYGLTDTITIVDNRGFEKMDSSETIGVYTQLGNFLPLNETVVWKEEFKDLIINIEDTDMDPNLTDFTVPVFVYSACSKIIEGGGEYTLPRTLFSSSDELRRIFPIVVLTNKTSGNYFEVEKKFKNFGAEVVIAVENYTVENLTETQGRNMDILNILYKALKDVTFHMEKEKNPKRERLERKKFLLELAYNTDFGKKRSCSSQLQRRLYGYSPAIQSACFNQLRDYIHNFKLDDCRLGSQGYNRVLLQLFGYSGHGKSSFINSCKFVLDGEYKIIAEAGEQDGGFTMERRSYPLTDTITIVDNRGLGIIDGLETLEVYTQLGNFLPLNEKVEWKDKFKELMGRIEDADIDPNFTDFIVPIFVYRNIRFEDSHTKTGSVHNESIFETCWEITGIFPIIVLTNKTKRDYSMVEKLFKSFGAEEVVAVENYTAKKHLPTRGRHRDILNILYKALQDVTFQMERGRNPKHERAERKKFLMDIIHNSIVSKKGEQDEQEIPDERWFPKRVYDYFSKKKT</sequence>
<reference evidence="1" key="1">
    <citation type="submission" date="2022-03" db="EMBL/GenBank/DDBJ databases">
        <authorList>
            <person name="Alioto T."/>
            <person name="Alioto T."/>
            <person name="Gomez Garrido J."/>
        </authorList>
    </citation>
    <scope>NUCLEOTIDE SEQUENCE</scope>
</reference>
<organism evidence="1 2">
    <name type="scientific">Pelobates cultripes</name>
    <name type="common">Western spadefoot toad</name>
    <dbReference type="NCBI Taxonomy" id="61616"/>
    <lineage>
        <taxon>Eukaryota</taxon>
        <taxon>Metazoa</taxon>
        <taxon>Chordata</taxon>
        <taxon>Craniata</taxon>
        <taxon>Vertebrata</taxon>
        <taxon>Euteleostomi</taxon>
        <taxon>Amphibia</taxon>
        <taxon>Batrachia</taxon>
        <taxon>Anura</taxon>
        <taxon>Pelobatoidea</taxon>
        <taxon>Pelobatidae</taxon>
        <taxon>Pelobates</taxon>
    </lineage>
</organism>
<proteinExistence type="predicted"/>
<keyword evidence="2" id="KW-1185">Reference proteome</keyword>
<dbReference type="Proteomes" id="UP001295444">
    <property type="component" value="Chromosome 08"/>
</dbReference>
<gene>
    <name evidence="1" type="ORF">PECUL_23A048910</name>
</gene>
<evidence type="ECO:0000313" key="2">
    <source>
        <dbReference type="Proteomes" id="UP001295444"/>
    </source>
</evidence>
<feature type="non-terminal residue" evidence="1">
    <location>
        <position position="1"/>
    </location>
</feature>
<protein>
    <submittedName>
        <fullName evidence="1">Uncharacterized protein</fullName>
    </submittedName>
</protein>
<accession>A0AAD1SSH1</accession>
<evidence type="ECO:0000313" key="1">
    <source>
        <dbReference type="EMBL" id="CAH2310774.1"/>
    </source>
</evidence>
<dbReference type="EMBL" id="OW240919">
    <property type="protein sequence ID" value="CAH2310774.1"/>
    <property type="molecule type" value="Genomic_DNA"/>
</dbReference>
<dbReference type="AlphaFoldDB" id="A0AAD1SSH1"/>
<name>A0AAD1SSH1_PELCU</name>